<dbReference type="Gene3D" id="3.30.565.10">
    <property type="entry name" value="Histidine kinase-like ATPase, C-terminal domain"/>
    <property type="match status" value="1"/>
</dbReference>
<dbReference type="PRINTS" id="PR00344">
    <property type="entry name" value="BCTRLSENSOR"/>
</dbReference>
<dbReference type="InterPro" id="IPR004358">
    <property type="entry name" value="Sig_transdc_His_kin-like_C"/>
</dbReference>
<dbReference type="PROSITE" id="PS50109">
    <property type="entry name" value="HIS_KIN"/>
    <property type="match status" value="1"/>
</dbReference>
<dbReference type="InterPro" id="IPR003661">
    <property type="entry name" value="HisK_dim/P_dom"/>
</dbReference>
<dbReference type="SMART" id="SM00304">
    <property type="entry name" value="HAMP"/>
    <property type="match status" value="1"/>
</dbReference>
<organism evidence="14">
    <name type="scientific">Nakamurella sp. A5-74</name>
    <dbReference type="NCBI Taxonomy" id="3158264"/>
    <lineage>
        <taxon>Bacteria</taxon>
        <taxon>Bacillati</taxon>
        <taxon>Actinomycetota</taxon>
        <taxon>Actinomycetes</taxon>
        <taxon>Nakamurellales</taxon>
        <taxon>Nakamurellaceae</taxon>
        <taxon>Nakamurella</taxon>
    </lineage>
</organism>
<dbReference type="EC" id="2.7.13.3" evidence="3"/>
<evidence type="ECO:0000256" key="10">
    <source>
        <dbReference type="ARBA" id="ARBA00023136"/>
    </source>
</evidence>
<dbReference type="CDD" id="cd06225">
    <property type="entry name" value="HAMP"/>
    <property type="match status" value="1"/>
</dbReference>
<evidence type="ECO:0000256" key="8">
    <source>
        <dbReference type="ARBA" id="ARBA00022989"/>
    </source>
</evidence>
<dbReference type="InterPro" id="IPR050428">
    <property type="entry name" value="TCS_sensor_his_kinase"/>
</dbReference>
<feature type="transmembrane region" description="Helical" evidence="11">
    <location>
        <begin position="159"/>
        <end position="185"/>
    </location>
</feature>
<dbReference type="Gene3D" id="1.10.287.130">
    <property type="match status" value="1"/>
</dbReference>
<evidence type="ECO:0000256" key="5">
    <source>
        <dbReference type="ARBA" id="ARBA00022679"/>
    </source>
</evidence>
<feature type="transmembrane region" description="Helical" evidence="11">
    <location>
        <begin position="130"/>
        <end position="147"/>
    </location>
</feature>
<dbReference type="AlphaFoldDB" id="A0AAU8DNQ3"/>
<dbReference type="Pfam" id="PF02518">
    <property type="entry name" value="HATPase_c"/>
    <property type="match status" value="1"/>
</dbReference>
<dbReference type="InterPro" id="IPR003660">
    <property type="entry name" value="HAMP_dom"/>
</dbReference>
<gene>
    <name evidence="14" type="ORF">ABLG96_19870</name>
</gene>
<keyword evidence="5" id="KW-0808">Transferase</keyword>
<dbReference type="Pfam" id="PF00512">
    <property type="entry name" value="HisKA"/>
    <property type="match status" value="1"/>
</dbReference>
<dbReference type="Gene3D" id="6.10.340.10">
    <property type="match status" value="1"/>
</dbReference>
<dbReference type="InterPro" id="IPR036890">
    <property type="entry name" value="HATPase_C_sf"/>
</dbReference>
<dbReference type="EMBL" id="CP159218">
    <property type="protein sequence ID" value="XCG63426.1"/>
    <property type="molecule type" value="Genomic_DNA"/>
</dbReference>
<dbReference type="Pfam" id="PF00672">
    <property type="entry name" value="HAMP"/>
    <property type="match status" value="1"/>
</dbReference>
<feature type="transmembrane region" description="Helical" evidence="11">
    <location>
        <begin position="21"/>
        <end position="39"/>
    </location>
</feature>
<evidence type="ECO:0000256" key="9">
    <source>
        <dbReference type="ARBA" id="ARBA00023012"/>
    </source>
</evidence>
<evidence type="ECO:0000259" key="13">
    <source>
        <dbReference type="PROSITE" id="PS50885"/>
    </source>
</evidence>
<evidence type="ECO:0000256" key="2">
    <source>
        <dbReference type="ARBA" id="ARBA00004236"/>
    </source>
</evidence>
<dbReference type="InterPro" id="IPR005467">
    <property type="entry name" value="His_kinase_dom"/>
</dbReference>
<evidence type="ECO:0000256" key="7">
    <source>
        <dbReference type="ARBA" id="ARBA00022777"/>
    </source>
</evidence>
<dbReference type="CDD" id="cd00082">
    <property type="entry name" value="HisKA"/>
    <property type="match status" value="1"/>
</dbReference>
<dbReference type="PANTHER" id="PTHR45436:SF5">
    <property type="entry name" value="SENSOR HISTIDINE KINASE TRCS"/>
    <property type="match status" value="1"/>
</dbReference>
<dbReference type="GO" id="GO:0000155">
    <property type="term" value="F:phosphorelay sensor kinase activity"/>
    <property type="evidence" value="ECO:0007669"/>
    <property type="project" value="InterPro"/>
</dbReference>
<comment type="subcellular location">
    <subcellularLocation>
        <location evidence="2">Cell membrane</location>
    </subcellularLocation>
</comment>
<dbReference type="SUPFAM" id="SSF55874">
    <property type="entry name" value="ATPase domain of HSP90 chaperone/DNA topoisomerase II/histidine kinase"/>
    <property type="match status" value="1"/>
</dbReference>
<dbReference type="RefSeq" id="WP_353649041.1">
    <property type="nucleotide sequence ID" value="NZ_CP159218.1"/>
</dbReference>
<evidence type="ECO:0000256" key="1">
    <source>
        <dbReference type="ARBA" id="ARBA00000085"/>
    </source>
</evidence>
<dbReference type="InterPro" id="IPR003594">
    <property type="entry name" value="HATPase_dom"/>
</dbReference>
<protein>
    <recommendedName>
        <fullName evidence="3">histidine kinase</fullName>
        <ecNumber evidence="3">2.7.13.3</ecNumber>
    </recommendedName>
</protein>
<comment type="catalytic activity">
    <reaction evidence="1">
        <text>ATP + protein L-histidine = ADP + protein N-phospho-L-histidine.</text>
        <dbReference type="EC" id="2.7.13.3"/>
    </reaction>
</comment>
<evidence type="ECO:0000256" key="11">
    <source>
        <dbReference type="SAM" id="Phobius"/>
    </source>
</evidence>
<evidence type="ECO:0000256" key="4">
    <source>
        <dbReference type="ARBA" id="ARBA00022553"/>
    </source>
</evidence>
<feature type="domain" description="Histidine kinase" evidence="12">
    <location>
        <begin position="247"/>
        <end position="461"/>
    </location>
</feature>
<dbReference type="GO" id="GO:0005886">
    <property type="term" value="C:plasma membrane"/>
    <property type="evidence" value="ECO:0007669"/>
    <property type="project" value="UniProtKB-SubCell"/>
</dbReference>
<evidence type="ECO:0000259" key="12">
    <source>
        <dbReference type="PROSITE" id="PS50109"/>
    </source>
</evidence>
<keyword evidence="8 11" id="KW-1133">Transmembrane helix</keyword>
<sequence length="473" mass="49559">MRRLPAPSRWSVRARSAMASALILAAALFLVFAAVLFILKVSLEAVSHDAARARAHEIAAALSGEGPAALDEGLFADAGSAVVAQVLDDSGRVVRQSPSAPRVVLTTERPGPGVETDGGLLEVPGALADYWVVSVGATSGSATYVVITGSFQGSTESTVWAVFSALAIAWPLTIALAWAATYLLVGRAFRPVDTISATVSRIRAEDLGERIAVPPSEDEIARLAVTMNTMLDRLLAGRQAQQRFVGDASHELRSPLSGIIAALELATIRPGTLDADVIGSSLLPEARRMQSLIDDLLLLATADERGLHPVVVDVDLDDIVDTVADTTRVGLAGSDRRPRIVVRSTPVRVSGDHHQLTRMVRNLVDNAVRYADSGVLVELSSRGPDAVVRVADDGPGIAPEDRVRVLDRFVRLDAGRSRAAGGAGLGLAIVAEVVAAHRGTVEVSAADSGGACFTVRIPLPPAQPDPLPEASSR</sequence>
<evidence type="ECO:0000256" key="3">
    <source>
        <dbReference type="ARBA" id="ARBA00012438"/>
    </source>
</evidence>
<dbReference type="InterPro" id="IPR036097">
    <property type="entry name" value="HisK_dim/P_sf"/>
</dbReference>
<dbReference type="PROSITE" id="PS50885">
    <property type="entry name" value="HAMP"/>
    <property type="match status" value="1"/>
</dbReference>
<dbReference type="SMART" id="SM00387">
    <property type="entry name" value="HATPase_c"/>
    <property type="match status" value="1"/>
</dbReference>
<dbReference type="SUPFAM" id="SSF47384">
    <property type="entry name" value="Homodimeric domain of signal transducing histidine kinase"/>
    <property type="match status" value="1"/>
</dbReference>
<keyword evidence="4" id="KW-0597">Phosphoprotein</keyword>
<feature type="domain" description="HAMP" evidence="13">
    <location>
        <begin position="186"/>
        <end position="239"/>
    </location>
</feature>
<dbReference type="SUPFAM" id="SSF158472">
    <property type="entry name" value="HAMP domain-like"/>
    <property type="match status" value="1"/>
</dbReference>
<name>A0AAU8DNQ3_9ACTN</name>
<keyword evidence="7 14" id="KW-0418">Kinase</keyword>
<accession>A0AAU8DNQ3</accession>
<dbReference type="PANTHER" id="PTHR45436">
    <property type="entry name" value="SENSOR HISTIDINE KINASE YKOH"/>
    <property type="match status" value="1"/>
</dbReference>
<keyword evidence="10 11" id="KW-0472">Membrane</keyword>
<reference evidence="14" key="1">
    <citation type="submission" date="2024-05" db="EMBL/GenBank/DDBJ databases">
        <authorList>
            <person name="Cai S.Y."/>
            <person name="Jin L.M."/>
            <person name="Li H.R."/>
        </authorList>
    </citation>
    <scope>NUCLEOTIDE SEQUENCE</scope>
    <source>
        <strain evidence="14">A5-74</strain>
    </source>
</reference>
<evidence type="ECO:0000256" key="6">
    <source>
        <dbReference type="ARBA" id="ARBA00022692"/>
    </source>
</evidence>
<keyword evidence="6 11" id="KW-0812">Transmembrane</keyword>
<evidence type="ECO:0000313" key="14">
    <source>
        <dbReference type="EMBL" id="XCG63426.1"/>
    </source>
</evidence>
<keyword evidence="9" id="KW-0902">Two-component regulatory system</keyword>
<dbReference type="SMART" id="SM00388">
    <property type="entry name" value="HisKA"/>
    <property type="match status" value="1"/>
</dbReference>
<proteinExistence type="predicted"/>